<evidence type="ECO:0008006" key="3">
    <source>
        <dbReference type="Google" id="ProtNLM"/>
    </source>
</evidence>
<name>A0A067SUC9_GALM3</name>
<dbReference type="OrthoDB" id="2856167at2759"/>
<reference evidence="2" key="1">
    <citation type="journal article" date="2014" name="Proc. Natl. Acad. Sci. U.S.A.">
        <title>Extensive sampling of basidiomycete genomes demonstrates inadequacy of the white-rot/brown-rot paradigm for wood decay fungi.</title>
        <authorList>
            <person name="Riley R."/>
            <person name="Salamov A.A."/>
            <person name="Brown D.W."/>
            <person name="Nagy L.G."/>
            <person name="Floudas D."/>
            <person name="Held B.W."/>
            <person name="Levasseur A."/>
            <person name="Lombard V."/>
            <person name="Morin E."/>
            <person name="Otillar R."/>
            <person name="Lindquist E.A."/>
            <person name="Sun H."/>
            <person name="LaButti K.M."/>
            <person name="Schmutz J."/>
            <person name="Jabbour D."/>
            <person name="Luo H."/>
            <person name="Baker S.E."/>
            <person name="Pisabarro A.G."/>
            <person name="Walton J.D."/>
            <person name="Blanchette R.A."/>
            <person name="Henrissat B."/>
            <person name="Martin F."/>
            <person name="Cullen D."/>
            <person name="Hibbett D.S."/>
            <person name="Grigoriev I.V."/>
        </authorList>
    </citation>
    <scope>NUCLEOTIDE SEQUENCE [LARGE SCALE GENOMIC DNA]</scope>
    <source>
        <strain evidence="2">CBS 339.88</strain>
    </source>
</reference>
<organism evidence="1 2">
    <name type="scientific">Galerina marginata (strain CBS 339.88)</name>
    <dbReference type="NCBI Taxonomy" id="685588"/>
    <lineage>
        <taxon>Eukaryota</taxon>
        <taxon>Fungi</taxon>
        <taxon>Dikarya</taxon>
        <taxon>Basidiomycota</taxon>
        <taxon>Agaricomycotina</taxon>
        <taxon>Agaricomycetes</taxon>
        <taxon>Agaricomycetidae</taxon>
        <taxon>Agaricales</taxon>
        <taxon>Agaricineae</taxon>
        <taxon>Strophariaceae</taxon>
        <taxon>Galerina</taxon>
    </lineage>
</organism>
<gene>
    <name evidence="1" type="ORF">GALMADRAFT_144682</name>
</gene>
<dbReference type="AlphaFoldDB" id="A0A067SUC9"/>
<accession>A0A067SUC9</accession>
<dbReference type="EMBL" id="KL142397">
    <property type="protein sequence ID" value="KDR70378.1"/>
    <property type="molecule type" value="Genomic_DNA"/>
</dbReference>
<dbReference type="Proteomes" id="UP000027222">
    <property type="component" value="Unassembled WGS sequence"/>
</dbReference>
<evidence type="ECO:0000313" key="2">
    <source>
        <dbReference type="Proteomes" id="UP000027222"/>
    </source>
</evidence>
<proteinExistence type="predicted"/>
<protein>
    <recommendedName>
        <fullName evidence="3">F-box domain-containing protein</fullName>
    </recommendedName>
</protein>
<dbReference type="HOGENOM" id="CLU_591898_0_0_1"/>
<evidence type="ECO:0000313" key="1">
    <source>
        <dbReference type="EMBL" id="KDR70378.1"/>
    </source>
</evidence>
<sequence length="459" mass="52334">MASWNPVQLPTEIKELIIDELDSDLDGFTDDAKENRAALCSCLFVSRQFHQRARRYLFRSIKLNDAVGLPQFRKHLVLLHQLMKTPADDYSLGVVSYMRKFSVVAEFGDSKEDTDEDKYGDEESPVAKVLAKYLPGILKLLMTEARGLQHFHMEHSSEPGAIGYDWTTVPSELRSAVRAFLIFRPLRCLELRNFTEVPNDFFHQTNVTHLITDNFNSMDLELNFDDSPSGSSFHGVQLSLGPVETLDTDQCFPIHRMVDMSRNQSSQANFLKNIMLSVLDDDDFNQVIRLLHAASLVEDLLLNFTSFSNADFLLGTKLDFSPLQKLTNVTLIYSEQLITSSRDSVPQSLEHASTLLKSSSSSIVFLTLAFTFDFRFSNDTQTRDDIIYQPNDDHWKPLDNALSGPLYPMLRRFELHINLNSESSRAERRLQASLQSVDNLFKTALPLLYASELLHLYID</sequence>
<keyword evidence="2" id="KW-1185">Reference proteome</keyword>